<dbReference type="CDD" id="cd01335">
    <property type="entry name" value="Radical_SAM"/>
    <property type="match status" value="1"/>
</dbReference>
<dbReference type="InterPro" id="IPR013785">
    <property type="entry name" value="Aldolase_TIM"/>
</dbReference>
<feature type="binding site" evidence="12">
    <location>
        <position position="255"/>
    </location>
    <ligand>
        <name>[4Fe-4S] cluster</name>
        <dbReference type="ChEBI" id="CHEBI:49883"/>
        <label>2</label>
        <note>4Fe-4S-substrate</note>
    </ligand>
</feature>
<protein>
    <recommendedName>
        <fullName evidence="1 12">GTP 3',8-cyclase</fullName>
        <ecNumber evidence="1 12">4.1.99.22</ecNumber>
    </recommendedName>
    <alternativeName>
        <fullName evidence="12">Molybdenum cofactor biosynthesis protein A</fullName>
    </alternativeName>
</protein>
<dbReference type="CDD" id="cd21117">
    <property type="entry name" value="Twitch_MoaA"/>
    <property type="match status" value="1"/>
</dbReference>
<evidence type="ECO:0000256" key="1">
    <source>
        <dbReference type="ARBA" id="ARBA00012167"/>
    </source>
</evidence>
<feature type="binding site" evidence="12">
    <location>
        <position position="27"/>
    </location>
    <ligand>
        <name>[4Fe-4S] cluster</name>
        <dbReference type="ChEBI" id="CHEBI:49883"/>
        <label>1</label>
        <note>4Fe-4S-S-AdoMet</note>
    </ligand>
</feature>
<feature type="binding site" evidence="12">
    <location>
        <position position="24"/>
    </location>
    <ligand>
        <name>[4Fe-4S] cluster</name>
        <dbReference type="ChEBI" id="CHEBI:49883"/>
        <label>1</label>
        <note>4Fe-4S-S-AdoMet</note>
    </ligand>
</feature>
<evidence type="ECO:0000256" key="8">
    <source>
        <dbReference type="ARBA" id="ARBA00023134"/>
    </source>
</evidence>
<dbReference type="Gene3D" id="3.20.20.70">
    <property type="entry name" value="Aldolase class I"/>
    <property type="match status" value="1"/>
</dbReference>
<dbReference type="InterPro" id="IPR007197">
    <property type="entry name" value="rSAM"/>
</dbReference>
<sequence>MIDQFKRNIDYIRISVTDRCNLRCIYCIPEGGVRLVPHESILTYEEWIRLCQYLAKLGIKKVKITGGEPLVRKNLPFLIGELTKIKGIEQVTLTTNGVLLKEQMKDIAKAGLNAVNVSLDTLSKGEFAALTRFDVLHQVLDGVEEALKYPSIRVKLNCVPLKSYNDKAGILNMASFAREHNLHVRFIEIMPLGYGREVIGYAEEEIKEFIGSEFGELIPFKEEIGNGPSHYYSLKGFQGKIGFISAVSHQFCDNCNRIRLTSEGFLKNCLQYASGVNLRELLRNGTSDSEIMEAIKSSIYGKPKRHTFDQTLKHIEQDKRIMSQIGG</sequence>
<comment type="catalytic activity">
    <reaction evidence="11 12">
        <text>GTP + AH2 + S-adenosyl-L-methionine = (8S)-3',8-cyclo-7,8-dihydroguanosine 5'-triphosphate + 5'-deoxyadenosine + L-methionine + A + H(+)</text>
        <dbReference type="Rhea" id="RHEA:49576"/>
        <dbReference type="ChEBI" id="CHEBI:13193"/>
        <dbReference type="ChEBI" id="CHEBI:15378"/>
        <dbReference type="ChEBI" id="CHEBI:17319"/>
        <dbReference type="ChEBI" id="CHEBI:17499"/>
        <dbReference type="ChEBI" id="CHEBI:37565"/>
        <dbReference type="ChEBI" id="CHEBI:57844"/>
        <dbReference type="ChEBI" id="CHEBI:59789"/>
        <dbReference type="ChEBI" id="CHEBI:131766"/>
        <dbReference type="EC" id="4.1.99.22"/>
    </reaction>
</comment>
<comment type="caution">
    <text evidence="12">Lacks conserved residue(s) required for the propagation of feature annotation.</text>
</comment>
<dbReference type="GO" id="GO:0051539">
    <property type="term" value="F:4 iron, 4 sulfur cluster binding"/>
    <property type="evidence" value="ECO:0007669"/>
    <property type="project" value="UniProtKB-UniRule"/>
</dbReference>
<dbReference type="RefSeq" id="WP_184089970.1">
    <property type="nucleotide sequence ID" value="NZ_AP023367.1"/>
</dbReference>
<keyword evidence="9 12" id="KW-0501">Molybdenum cofactor biosynthesis</keyword>
<dbReference type="AlphaFoldDB" id="A0A6S6R4W1"/>
<name>A0A6S6R4W1_9FIRM</name>
<dbReference type="NCBIfam" id="TIGR02666">
    <property type="entry name" value="moaA"/>
    <property type="match status" value="1"/>
</dbReference>
<evidence type="ECO:0000256" key="12">
    <source>
        <dbReference type="HAMAP-Rule" id="MF_01225"/>
    </source>
</evidence>
<dbReference type="InterPro" id="IPR006638">
    <property type="entry name" value="Elp3/MiaA/NifB-like_rSAM"/>
</dbReference>
<feature type="binding site" evidence="12">
    <location>
        <position position="94"/>
    </location>
    <ligand>
        <name>GTP</name>
        <dbReference type="ChEBI" id="CHEBI:37565"/>
    </ligand>
</feature>
<evidence type="ECO:0000256" key="6">
    <source>
        <dbReference type="ARBA" id="ARBA00023004"/>
    </source>
</evidence>
<dbReference type="GO" id="GO:0046872">
    <property type="term" value="F:metal ion binding"/>
    <property type="evidence" value="ECO:0007669"/>
    <property type="project" value="UniProtKB-KW"/>
</dbReference>
<proteinExistence type="inferred from homology"/>
<dbReference type="InterPro" id="IPR000385">
    <property type="entry name" value="MoaA_NifB_PqqE_Fe-S-bd_CS"/>
</dbReference>
<dbReference type="EMBL" id="AP023367">
    <property type="protein sequence ID" value="BCJ94492.1"/>
    <property type="molecule type" value="Genomic_DNA"/>
</dbReference>
<comment type="similarity">
    <text evidence="12">Belongs to the radical SAM superfamily. MoaA family.</text>
</comment>
<dbReference type="EC" id="4.1.99.22" evidence="1 12"/>
<dbReference type="SFLD" id="SFLDG01067">
    <property type="entry name" value="SPASM/twitch_domain_containing"/>
    <property type="match status" value="1"/>
</dbReference>
<dbReference type="InterPro" id="IPR050105">
    <property type="entry name" value="MoCo_biosynth_MoaA/MoaC"/>
</dbReference>
<keyword evidence="6 12" id="KW-0408">Iron</keyword>
<feature type="binding site" evidence="12">
    <location>
        <position position="13"/>
    </location>
    <ligand>
        <name>GTP</name>
        <dbReference type="ChEBI" id="CHEBI:37565"/>
    </ligand>
</feature>
<dbReference type="SFLD" id="SFLDG01383">
    <property type="entry name" value="cyclic_pyranopterin_phosphate"/>
    <property type="match status" value="1"/>
</dbReference>
<dbReference type="SFLD" id="SFLDS00029">
    <property type="entry name" value="Radical_SAM"/>
    <property type="match status" value="1"/>
</dbReference>
<keyword evidence="10 12" id="KW-0456">Lyase</keyword>
<evidence type="ECO:0000256" key="10">
    <source>
        <dbReference type="ARBA" id="ARBA00023239"/>
    </source>
</evidence>
<evidence type="ECO:0000256" key="5">
    <source>
        <dbReference type="ARBA" id="ARBA00022741"/>
    </source>
</evidence>
<dbReference type="GO" id="GO:0005525">
    <property type="term" value="F:GTP binding"/>
    <property type="evidence" value="ECO:0007669"/>
    <property type="project" value="UniProtKB-UniRule"/>
</dbReference>
<feature type="binding site" evidence="12">
    <location>
        <position position="26"/>
    </location>
    <ligand>
        <name>S-adenosyl-L-methionine</name>
        <dbReference type="ChEBI" id="CHEBI:59789"/>
    </ligand>
</feature>
<evidence type="ECO:0000256" key="4">
    <source>
        <dbReference type="ARBA" id="ARBA00022723"/>
    </source>
</evidence>
<comment type="function">
    <text evidence="12">Catalyzes the cyclization of GTP to (8S)-3',8-cyclo-7,8-dihydroguanosine 5'-triphosphate.</text>
</comment>
<dbReference type="Proteomes" id="UP000515561">
    <property type="component" value="Chromosome"/>
</dbReference>
<dbReference type="PANTHER" id="PTHR22960">
    <property type="entry name" value="MOLYBDOPTERIN COFACTOR SYNTHESIS PROTEIN A"/>
    <property type="match status" value="1"/>
</dbReference>
<comment type="subunit">
    <text evidence="12">Monomer and homodimer.</text>
</comment>
<dbReference type="HAMAP" id="MF_01225_B">
    <property type="entry name" value="MoaA_B"/>
    <property type="match status" value="1"/>
</dbReference>
<feature type="binding site" evidence="12">
    <location>
        <position position="20"/>
    </location>
    <ligand>
        <name>[4Fe-4S] cluster</name>
        <dbReference type="ChEBI" id="CHEBI:49883"/>
        <label>1</label>
        <note>4Fe-4S-S-AdoMet</note>
    </ligand>
</feature>
<keyword evidence="5 12" id="KW-0547">Nucleotide-binding</keyword>
<feature type="binding site" evidence="12">
    <location>
        <position position="269"/>
    </location>
    <ligand>
        <name>[4Fe-4S] cluster</name>
        <dbReference type="ChEBI" id="CHEBI:49883"/>
        <label>2</label>
        <note>4Fe-4S-substrate</note>
    </ligand>
</feature>
<keyword evidence="2 12" id="KW-0004">4Fe-4S</keyword>
<gene>
    <name evidence="12 13" type="primary">moaA</name>
    <name evidence="13" type="ORF">acsn021_20610</name>
</gene>
<dbReference type="GO" id="GO:1904047">
    <property type="term" value="F:S-adenosyl-L-methionine binding"/>
    <property type="evidence" value="ECO:0007669"/>
    <property type="project" value="UniProtKB-UniRule"/>
</dbReference>
<evidence type="ECO:0000256" key="7">
    <source>
        <dbReference type="ARBA" id="ARBA00023014"/>
    </source>
</evidence>
<dbReference type="GO" id="GO:0061798">
    <property type="term" value="F:GTP 3',8'-cyclase activity"/>
    <property type="evidence" value="ECO:0007669"/>
    <property type="project" value="UniProtKB-UniRule"/>
</dbReference>
<keyword evidence="3 12" id="KW-0949">S-adenosyl-L-methionine</keyword>
<feature type="binding site" evidence="12">
    <location>
        <begin position="257"/>
        <end position="259"/>
    </location>
    <ligand>
        <name>GTP</name>
        <dbReference type="ChEBI" id="CHEBI:37565"/>
    </ligand>
</feature>
<feature type="binding site" evidence="12">
    <location>
        <position position="190"/>
    </location>
    <ligand>
        <name>S-adenosyl-L-methionine</name>
        <dbReference type="ChEBI" id="CHEBI:59789"/>
    </ligand>
</feature>
<dbReference type="UniPathway" id="UPA00344"/>
<evidence type="ECO:0000256" key="11">
    <source>
        <dbReference type="ARBA" id="ARBA00048697"/>
    </source>
</evidence>
<dbReference type="GO" id="GO:0061799">
    <property type="term" value="F:cyclic pyranopterin monophosphate synthase activity"/>
    <property type="evidence" value="ECO:0007669"/>
    <property type="project" value="TreeGrafter"/>
</dbReference>
<keyword evidence="4 12" id="KW-0479">Metal-binding</keyword>
<comment type="pathway">
    <text evidence="12">Cofactor biosynthesis; molybdopterin biosynthesis.</text>
</comment>
<dbReference type="InterPro" id="IPR058240">
    <property type="entry name" value="rSAM_sf"/>
</dbReference>
<feature type="binding site" evidence="12">
    <location>
        <position position="118"/>
    </location>
    <ligand>
        <name>S-adenosyl-L-methionine</name>
        <dbReference type="ChEBI" id="CHEBI:59789"/>
    </ligand>
</feature>
<feature type="binding site" evidence="12">
    <location>
        <position position="67"/>
    </location>
    <ligand>
        <name>S-adenosyl-L-methionine</name>
        <dbReference type="ChEBI" id="CHEBI:59789"/>
    </ligand>
</feature>
<evidence type="ECO:0000313" key="13">
    <source>
        <dbReference type="EMBL" id="BCJ94492.1"/>
    </source>
</evidence>
<dbReference type="Pfam" id="PF06463">
    <property type="entry name" value="Mob_synth_C"/>
    <property type="match status" value="1"/>
</dbReference>
<dbReference type="KEGG" id="acel:acsn021_20610"/>
<dbReference type="SMART" id="SM00729">
    <property type="entry name" value="Elp3"/>
    <property type="match status" value="1"/>
</dbReference>
<feature type="binding site" evidence="12">
    <location>
        <position position="155"/>
    </location>
    <ligand>
        <name>GTP</name>
        <dbReference type="ChEBI" id="CHEBI:37565"/>
    </ligand>
</feature>
<keyword evidence="14" id="KW-1185">Reference proteome</keyword>
<dbReference type="InterPro" id="IPR013483">
    <property type="entry name" value="MoaA"/>
</dbReference>
<evidence type="ECO:0000313" key="14">
    <source>
        <dbReference type="Proteomes" id="UP000515561"/>
    </source>
</evidence>
<dbReference type="GO" id="GO:0006777">
    <property type="term" value="P:Mo-molybdopterin cofactor biosynthetic process"/>
    <property type="evidence" value="ECO:0007669"/>
    <property type="project" value="UniProtKB-UniRule"/>
</dbReference>
<reference evidence="13 14" key="1">
    <citation type="journal article" date="2016" name="Int. J. Syst. Evol. Microbiol.">
        <title>Descriptions of Anaerotaenia torta gen. nov., sp. nov. and Anaerocolumna cellulosilytica gen. nov., sp. nov. isolated from a methanogenic reactor of cattle waste.</title>
        <authorList>
            <person name="Uek A."/>
            <person name="Ohtaki Y."/>
            <person name="Kaku N."/>
            <person name="Ueki K."/>
        </authorList>
    </citation>
    <scope>NUCLEOTIDE SEQUENCE [LARGE SCALE GENOMIC DNA]</scope>
    <source>
        <strain evidence="13 14">SN021</strain>
    </source>
</reference>
<evidence type="ECO:0000256" key="9">
    <source>
        <dbReference type="ARBA" id="ARBA00023150"/>
    </source>
</evidence>
<dbReference type="Pfam" id="PF04055">
    <property type="entry name" value="Radical_SAM"/>
    <property type="match status" value="1"/>
</dbReference>
<dbReference type="SUPFAM" id="SSF102114">
    <property type="entry name" value="Radical SAM enzymes"/>
    <property type="match status" value="1"/>
</dbReference>
<keyword evidence="8 12" id="KW-0342">GTP-binding</keyword>
<dbReference type="InterPro" id="IPR040064">
    <property type="entry name" value="MoaA-like"/>
</dbReference>
<comment type="cofactor">
    <cofactor evidence="12">
        <name>[4Fe-4S] cluster</name>
        <dbReference type="ChEBI" id="CHEBI:49883"/>
    </cofactor>
    <text evidence="12">Binds 2 [4Fe-4S] clusters. Binds 1 [4Fe-4S] cluster coordinated with 3 cysteines and an exchangeable S-adenosyl-L-methionine and 1 [4Fe-4S] cluster coordinated with 3 cysteines and the GTP-derived substrate.</text>
</comment>
<keyword evidence="7 12" id="KW-0411">Iron-sulfur</keyword>
<evidence type="ECO:0000256" key="2">
    <source>
        <dbReference type="ARBA" id="ARBA00022485"/>
    </source>
</evidence>
<dbReference type="PROSITE" id="PS51918">
    <property type="entry name" value="RADICAL_SAM"/>
    <property type="match status" value="1"/>
</dbReference>
<dbReference type="PANTHER" id="PTHR22960:SF0">
    <property type="entry name" value="MOLYBDENUM COFACTOR BIOSYNTHESIS PROTEIN 1"/>
    <property type="match status" value="1"/>
</dbReference>
<accession>A0A6S6R4W1</accession>
<organism evidence="13 14">
    <name type="scientific">Anaerocolumna cellulosilytica</name>
    <dbReference type="NCBI Taxonomy" id="433286"/>
    <lineage>
        <taxon>Bacteria</taxon>
        <taxon>Bacillati</taxon>
        <taxon>Bacillota</taxon>
        <taxon>Clostridia</taxon>
        <taxon>Lachnospirales</taxon>
        <taxon>Lachnospiraceae</taxon>
        <taxon>Anaerocolumna</taxon>
    </lineage>
</organism>
<dbReference type="InterPro" id="IPR010505">
    <property type="entry name" value="MoaA_twitch"/>
</dbReference>
<feature type="binding site" evidence="12">
    <location>
        <position position="252"/>
    </location>
    <ligand>
        <name>[4Fe-4S] cluster</name>
        <dbReference type="ChEBI" id="CHEBI:49883"/>
        <label>2</label>
        <note>4Fe-4S-substrate</note>
    </ligand>
</feature>
<dbReference type="SFLD" id="SFLDG01386">
    <property type="entry name" value="main_SPASM_domain-containing"/>
    <property type="match status" value="1"/>
</dbReference>
<dbReference type="PROSITE" id="PS01305">
    <property type="entry name" value="MOAA_NIFB_PQQE"/>
    <property type="match status" value="1"/>
</dbReference>
<evidence type="ECO:0000256" key="3">
    <source>
        <dbReference type="ARBA" id="ARBA00022691"/>
    </source>
</evidence>